<evidence type="ECO:0000313" key="1">
    <source>
        <dbReference type="EMBL" id="TWU49280.1"/>
    </source>
</evidence>
<dbReference type="EMBL" id="SJPX01000004">
    <property type="protein sequence ID" value="TWU49280.1"/>
    <property type="molecule type" value="Genomic_DNA"/>
</dbReference>
<name>A0A5C6ELG4_9BACT</name>
<dbReference type="AlphaFoldDB" id="A0A5C6ELG4"/>
<reference evidence="1 2" key="1">
    <citation type="submission" date="2019-02" db="EMBL/GenBank/DDBJ databases">
        <title>Deep-cultivation of Planctomycetes and their phenomic and genomic characterization uncovers novel biology.</title>
        <authorList>
            <person name="Wiegand S."/>
            <person name="Jogler M."/>
            <person name="Boedeker C."/>
            <person name="Pinto D."/>
            <person name="Vollmers J."/>
            <person name="Rivas-Marin E."/>
            <person name="Kohn T."/>
            <person name="Peeters S.H."/>
            <person name="Heuer A."/>
            <person name="Rast P."/>
            <person name="Oberbeckmann S."/>
            <person name="Bunk B."/>
            <person name="Jeske O."/>
            <person name="Meyerdierks A."/>
            <person name="Storesund J.E."/>
            <person name="Kallscheuer N."/>
            <person name="Luecker S."/>
            <person name="Lage O.M."/>
            <person name="Pohl T."/>
            <person name="Merkel B.J."/>
            <person name="Hornburger P."/>
            <person name="Mueller R.-W."/>
            <person name="Bruemmer F."/>
            <person name="Labrenz M."/>
            <person name="Spormann A.M."/>
            <person name="Op Den Camp H."/>
            <person name="Overmann J."/>
            <person name="Amann R."/>
            <person name="Jetten M.S.M."/>
            <person name="Mascher T."/>
            <person name="Medema M.H."/>
            <person name="Devos D.P."/>
            <person name="Kaster A.-K."/>
            <person name="Ovreas L."/>
            <person name="Rohde M."/>
            <person name="Galperin M.Y."/>
            <person name="Jogler C."/>
        </authorList>
    </citation>
    <scope>NUCLEOTIDE SEQUENCE [LARGE SCALE GENOMIC DNA]</scope>
    <source>
        <strain evidence="1 2">Poly59</strain>
    </source>
</reference>
<comment type="caution">
    <text evidence="1">The sequence shown here is derived from an EMBL/GenBank/DDBJ whole genome shotgun (WGS) entry which is preliminary data.</text>
</comment>
<accession>A0A5C6ELG4</accession>
<dbReference type="Proteomes" id="UP000317977">
    <property type="component" value="Unassembled WGS sequence"/>
</dbReference>
<organism evidence="1 2">
    <name type="scientific">Rubripirellula reticaptiva</name>
    <dbReference type="NCBI Taxonomy" id="2528013"/>
    <lineage>
        <taxon>Bacteria</taxon>
        <taxon>Pseudomonadati</taxon>
        <taxon>Planctomycetota</taxon>
        <taxon>Planctomycetia</taxon>
        <taxon>Pirellulales</taxon>
        <taxon>Pirellulaceae</taxon>
        <taxon>Rubripirellula</taxon>
    </lineage>
</organism>
<sequence length="81" mass="9058">MLLIRMWHSEGSVRFRVSKMTLCWKEGSHTASGKSLKIPRSRKGGLTDSADEPLILDDVDLRAGRATAENGFRVEAVRMLD</sequence>
<gene>
    <name evidence="1" type="ORF">Poly59_38940</name>
</gene>
<keyword evidence="2" id="KW-1185">Reference proteome</keyword>
<evidence type="ECO:0000313" key="2">
    <source>
        <dbReference type="Proteomes" id="UP000317977"/>
    </source>
</evidence>
<proteinExistence type="predicted"/>
<protein>
    <submittedName>
        <fullName evidence="1">Uncharacterized protein</fullName>
    </submittedName>
</protein>